<dbReference type="PANTHER" id="PTHR43798:SF33">
    <property type="entry name" value="HYDROLASE, PUTATIVE (AFU_ORTHOLOGUE AFUA_2G14860)-RELATED"/>
    <property type="match status" value="1"/>
</dbReference>
<protein>
    <recommendedName>
        <fullName evidence="2">AB hydrolase-1 domain-containing protein</fullName>
    </recommendedName>
</protein>
<organism evidence="3 4">
    <name type="scientific">Elaphomyces granulatus</name>
    <dbReference type="NCBI Taxonomy" id="519963"/>
    <lineage>
        <taxon>Eukaryota</taxon>
        <taxon>Fungi</taxon>
        <taxon>Dikarya</taxon>
        <taxon>Ascomycota</taxon>
        <taxon>Pezizomycotina</taxon>
        <taxon>Eurotiomycetes</taxon>
        <taxon>Eurotiomycetidae</taxon>
        <taxon>Eurotiales</taxon>
        <taxon>Elaphomycetaceae</taxon>
        <taxon>Elaphomyces</taxon>
    </lineage>
</organism>
<evidence type="ECO:0000256" key="1">
    <source>
        <dbReference type="SAM" id="Phobius"/>
    </source>
</evidence>
<dbReference type="Pfam" id="PF00561">
    <property type="entry name" value="Abhydrolase_1"/>
    <property type="match status" value="1"/>
</dbReference>
<keyword evidence="1" id="KW-0812">Transmembrane</keyword>
<dbReference type="Proteomes" id="UP000243515">
    <property type="component" value="Unassembled WGS sequence"/>
</dbReference>
<sequence>MAWFYQATDFLTDSLVNQQTRISLLVVTGASFALGLLISLCLSSGSPRQDKILASPLTMLVPSLSDAEKKALPLPPDVFPGSRDVATPYGSIRVYEWGPEDGTKVLFVHGITTPCLALGGIAHALADRGCRVILFDLFGRGYSDAPSDLPQDPRLFITQILLVLASSPLSWTGIGSGRFCLVGYSLGGGIAAVFASYFKELLSSLVLLAPSGLLRDSRINIQSRLLYSHSLIPDALLNFLVAWRLRSGPLVPRDTNGKTVGADDALVQELPEPALDPVELLSKAYPKANIREAVSWQVRSHAGFVHSFISSMRHGPILQKNELPSWRRLGKVLTQQQNLSPKEQQAKGLRSGKVLVMCAKHDAIIPKDELVEDATAALEGNVEFRFFNAGHEFGSTKADDIALQIMEFWDQTT</sequence>
<dbReference type="AlphaFoldDB" id="A0A232LUT9"/>
<dbReference type="InterPro" id="IPR050266">
    <property type="entry name" value="AB_hydrolase_sf"/>
</dbReference>
<evidence type="ECO:0000259" key="2">
    <source>
        <dbReference type="Pfam" id="PF00561"/>
    </source>
</evidence>
<evidence type="ECO:0000313" key="4">
    <source>
        <dbReference type="Proteomes" id="UP000243515"/>
    </source>
</evidence>
<feature type="transmembrane region" description="Helical" evidence="1">
    <location>
        <begin position="179"/>
        <end position="198"/>
    </location>
</feature>
<feature type="domain" description="AB hydrolase-1" evidence="2">
    <location>
        <begin position="105"/>
        <end position="393"/>
    </location>
</feature>
<dbReference type="GO" id="GO:0046464">
    <property type="term" value="P:acylglycerol catabolic process"/>
    <property type="evidence" value="ECO:0007669"/>
    <property type="project" value="TreeGrafter"/>
</dbReference>
<comment type="caution">
    <text evidence="3">The sequence shown here is derived from an EMBL/GenBank/DDBJ whole genome shotgun (WGS) entry which is preliminary data.</text>
</comment>
<keyword evidence="1" id="KW-1133">Transmembrane helix</keyword>
<dbReference type="OrthoDB" id="408373at2759"/>
<dbReference type="GO" id="GO:0047372">
    <property type="term" value="F:monoacylglycerol lipase activity"/>
    <property type="evidence" value="ECO:0007669"/>
    <property type="project" value="TreeGrafter"/>
</dbReference>
<dbReference type="Gene3D" id="3.40.50.1820">
    <property type="entry name" value="alpha/beta hydrolase"/>
    <property type="match status" value="1"/>
</dbReference>
<dbReference type="PRINTS" id="PR00111">
    <property type="entry name" value="ABHYDROLASE"/>
</dbReference>
<evidence type="ECO:0000313" key="3">
    <source>
        <dbReference type="EMBL" id="OXV07931.1"/>
    </source>
</evidence>
<keyword evidence="1" id="KW-0472">Membrane</keyword>
<dbReference type="PANTHER" id="PTHR43798">
    <property type="entry name" value="MONOACYLGLYCEROL LIPASE"/>
    <property type="match status" value="1"/>
</dbReference>
<reference evidence="3 4" key="1">
    <citation type="journal article" date="2015" name="Environ. Microbiol.">
        <title>Metagenome sequence of Elaphomyces granulatus from sporocarp tissue reveals Ascomycota ectomycorrhizal fingerprints of genome expansion and a Proteobacteria-rich microbiome.</title>
        <authorList>
            <person name="Quandt C.A."/>
            <person name="Kohler A."/>
            <person name="Hesse C.N."/>
            <person name="Sharpton T.J."/>
            <person name="Martin F."/>
            <person name="Spatafora J.W."/>
        </authorList>
    </citation>
    <scope>NUCLEOTIDE SEQUENCE [LARGE SCALE GENOMIC DNA]</scope>
    <source>
        <strain evidence="3 4">OSC145934</strain>
    </source>
</reference>
<gene>
    <name evidence="3" type="ORF">Egran_04307</name>
</gene>
<accession>A0A232LUT9</accession>
<proteinExistence type="predicted"/>
<dbReference type="SUPFAM" id="SSF53474">
    <property type="entry name" value="alpha/beta-Hydrolases"/>
    <property type="match status" value="1"/>
</dbReference>
<dbReference type="GO" id="GO:0016020">
    <property type="term" value="C:membrane"/>
    <property type="evidence" value="ECO:0007669"/>
    <property type="project" value="TreeGrafter"/>
</dbReference>
<dbReference type="InterPro" id="IPR029058">
    <property type="entry name" value="AB_hydrolase_fold"/>
</dbReference>
<feature type="transmembrane region" description="Helical" evidence="1">
    <location>
        <begin position="20"/>
        <end position="42"/>
    </location>
</feature>
<keyword evidence="4" id="KW-1185">Reference proteome</keyword>
<dbReference type="EMBL" id="NPHW01004428">
    <property type="protein sequence ID" value="OXV07931.1"/>
    <property type="molecule type" value="Genomic_DNA"/>
</dbReference>
<name>A0A232LUT9_9EURO</name>
<dbReference type="InterPro" id="IPR000073">
    <property type="entry name" value="AB_hydrolase_1"/>
</dbReference>